<gene>
    <name evidence="2" type="ORF">SeMB42_g05502</name>
</gene>
<keyword evidence="3" id="KW-1185">Reference proteome</keyword>
<feature type="chain" id="PRO_5021354089" evidence="1">
    <location>
        <begin position="20"/>
        <end position="457"/>
    </location>
</feature>
<evidence type="ECO:0000313" key="2">
    <source>
        <dbReference type="EMBL" id="TPX41608.1"/>
    </source>
</evidence>
<name>A0A507CR93_9FUNG</name>
<keyword evidence="1" id="KW-0732">Signal</keyword>
<comment type="caution">
    <text evidence="2">The sequence shown here is derived from an EMBL/GenBank/DDBJ whole genome shotgun (WGS) entry which is preliminary data.</text>
</comment>
<dbReference type="Proteomes" id="UP000317494">
    <property type="component" value="Unassembled WGS sequence"/>
</dbReference>
<dbReference type="EMBL" id="QEAN01000264">
    <property type="protein sequence ID" value="TPX41608.1"/>
    <property type="molecule type" value="Genomic_DNA"/>
</dbReference>
<sequence length="457" mass="47867">MNIILTSSLILLYASLANSQCTAPGFGSPAGSTAYDSASGSYQACPKFTLTSSDWQNHQFDLTRLMDLGITYITNPVPVNILSPLSVQTGGNMYFKFGSLPTNFGRRTNLTDKTCADGLIWGGECTDSMVGCQCQCKDGMFCNVPEPKFVGSSAPPAVSFIDPTNPLLGIQFQYKASGFNLYDLFIPCANDRPLSVNIACPLGNTAVTSTYCSPTMSVSRCSYTVEFADYSACPLSALAASTLPNQNYRISSCSPLQYASAPPIKPLVGPGPVMPPLFFQPFNFPSAAPSIIPSAAPSPVIPSAAASIKPSAAPSPVIPSAVSRQELSYSPFLFRPSGFNLYDLFIPCANDRPLLVNIACPLGNTAVTSTYCSPTMSVSGCSYTVEFADYSACPLSALAASTLPNQNYRISSCSPMQYASAPSIKPSAAPSPVITSAAPSIIPSAAPSPVIPSAVSS</sequence>
<dbReference type="AlphaFoldDB" id="A0A507CR93"/>
<organism evidence="2 3">
    <name type="scientific">Synchytrium endobioticum</name>
    <dbReference type="NCBI Taxonomy" id="286115"/>
    <lineage>
        <taxon>Eukaryota</taxon>
        <taxon>Fungi</taxon>
        <taxon>Fungi incertae sedis</taxon>
        <taxon>Chytridiomycota</taxon>
        <taxon>Chytridiomycota incertae sedis</taxon>
        <taxon>Chytridiomycetes</taxon>
        <taxon>Synchytriales</taxon>
        <taxon>Synchytriaceae</taxon>
        <taxon>Synchytrium</taxon>
    </lineage>
</organism>
<accession>A0A507CR93</accession>
<feature type="signal peptide" evidence="1">
    <location>
        <begin position="1"/>
        <end position="19"/>
    </location>
</feature>
<evidence type="ECO:0000313" key="3">
    <source>
        <dbReference type="Proteomes" id="UP000317494"/>
    </source>
</evidence>
<evidence type="ECO:0000256" key="1">
    <source>
        <dbReference type="SAM" id="SignalP"/>
    </source>
</evidence>
<dbReference type="VEuPathDB" id="FungiDB:SeMB42_g05502"/>
<proteinExistence type="predicted"/>
<reference evidence="2 3" key="1">
    <citation type="journal article" date="2019" name="Sci. Rep.">
        <title>Comparative genomics of chytrid fungi reveal insights into the obligate biotrophic and pathogenic lifestyle of Synchytrium endobioticum.</title>
        <authorList>
            <person name="van de Vossenberg B.T.L.H."/>
            <person name="Warris S."/>
            <person name="Nguyen H.D.T."/>
            <person name="van Gent-Pelzer M.P.E."/>
            <person name="Joly D.L."/>
            <person name="van de Geest H.C."/>
            <person name="Bonants P.J.M."/>
            <person name="Smith D.S."/>
            <person name="Levesque C.A."/>
            <person name="van der Lee T.A.J."/>
        </authorList>
    </citation>
    <scope>NUCLEOTIDE SEQUENCE [LARGE SCALE GENOMIC DNA]</scope>
    <source>
        <strain evidence="2 3">MB42</strain>
    </source>
</reference>
<protein>
    <submittedName>
        <fullName evidence="2">Uncharacterized protein</fullName>
    </submittedName>
</protein>